<dbReference type="CDD" id="cd07062">
    <property type="entry name" value="Peptidase_S66_mccF_like"/>
    <property type="match status" value="1"/>
</dbReference>
<evidence type="ECO:0000259" key="3">
    <source>
        <dbReference type="Pfam" id="PF02016"/>
    </source>
</evidence>
<dbReference type="Gene3D" id="3.50.30.60">
    <property type="entry name" value="LD-carboxypeptidase A C-terminal domain-like"/>
    <property type="match status" value="1"/>
</dbReference>
<protein>
    <submittedName>
        <fullName evidence="5">LD-carboxypeptidase</fullName>
    </submittedName>
</protein>
<evidence type="ECO:0000313" key="6">
    <source>
        <dbReference type="Proteomes" id="UP000231823"/>
    </source>
</evidence>
<keyword evidence="6" id="KW-1185">Reference proteome</keyword>
<evidence type="ECO:0000256" key="2">
    <source>
        <dbReference type="ARBA" id="ARBA00022801"/>
    </source>
</evidence>
<evidence type="ECO:0000313" key="5">
    <source>
        <dbReference type="EMBL" id="AUB31208.1"/>
    </source>
</evidence>
<organism evidence="5 6">
    <name type="scientific">Spiroplasma floricola 23-6</name>
    <dbReference type="NCBI Taxonomy" id="1336749"/>
    <lineage>
        <taxon>Bacteria</taxon>
        <taxon>Bacillati</taxon>
        <taxon>Mycoplasmatota</taxon>
        <taxon>Mollicutes</taxon>
        <taxon>Entomoplasmatales</taxon>
        <taxon>Spiroplasmataceae</taxon>
        <taxon>Spiroplasma</taxon>
    </lineage>
</organism>
<keyword evidence="5" id="KW-0121">Carboxypeptidase</keyword>
<accession>A0A2K8SDA9</accession>
<reference evidence="5 6" key="1">
    <citation type="submission" date="2017-12" db="EMBL/GenBank/DDBJ databases">
        <title>Complete genome sequence of Spiroplasma floricola 23-6 (ATCC 29989).</title>
        <authorList>
            <person name="Tsai Y.-M."/>
            <person name="Wu P.-S."/>
            <person name="Lo W.-S."/>
            <person name="Kuo C.-H."/>
        </authorList>
    </citation>
    <scope>NUCLEOTIDE SEQUENCE [LARGE SCALE GENOMIC DNA]</scope>
    <source>
        <strain evidence="5 6">23-6</strain>
    </source>
</reference>
<dbReference type="GO" id="GO:0004180">
    <property type="term" value="F:carboxypeptidase activity"/>
    <property type="evidence" value="ECO:0007669"/>
    <property type="project" value="UniProtKB-KW"/>
</dbReference>
<feature type="domain" description="LD-carboxypeptidase C-terminal" evidence="4">
    <location>
        <begin position="213"/>
        <end position="340"/>
    </location>
</feature>
<dbReference type="PIRSF" id="PIRSF028757">
    <property type="entry name" value="LD-carboxypeptidase"/>
    <property type="match status" value="1"/>
</dbReference>
<dbReference type="SUPFAM" id="SSF52317">
    <property type="entry name" value="Class I glutamine amidotransferase-like"/>
    <property type="match status" value="1"/>
</dbReference>
<dbReference type="PANTHER" id="PTHR30237">
    <property type="entry name" value="MURAMOYLTETRAPEPTIDE CARBOXYPEPTIDASE"/>
    <property type="match status" value="1"/>
</dbReference>
<dbReference type="Pfam" id="PF17676">
    <property type="entry name" value="Peptidase_S66C"/>
    <property type="match status" value="1"/>
</dbReference>
<dbReference type="InterPro" id="IPR040449">
    <property type="entry name" value="Peptidase_S66_N"/>
</dbReference>
<evidence type="ECO:0000256" key="1">
    <source>
        <dbReference type="ARBA" id="ARBA00010233"/>
    </source>
</evidence>
<comment type="similarity">
    <text evidence="1">Belongs to the peptidase S66 family.</text>
</comment>
<dbReference type="InterPro" id="IPR040921">
    <property type="entry name" value="Peptidase_S66C"/>
</dbReference>
<dbReference type="AlphaFoldDB" id="A0A2K8SDA9"/>
<keyword evidence="5" id="KW-0645">Protease</keyword>
<dbReference type="SUPFAM" id="SSF141986">
    <property type="entry name" value="LD-carboxypeptidase A C-terminal domain-like"/>
    <property type="match status" value="1"/>
</dbReference>
<dbReference type="InterPro" id="IPR027461">
    <property type="entry name" value="Carboxypeptidase_A_C_sf"/>
</dbReference>
<dbReference type="PANTHER" id="PTHR30237:SF4">
    <property type="entry name" value="LD-CARBOXYPEPTIDASE C-TERMINAL DOMAIN-CONTAINING PROTEIN"/>
    <property type="match status" value="1"/>
</dbReference>
<feature type="domain" description="LD-carboxypeptidase N-terminal" evidence="3">
    <location>
        <begin position="12"/>
        <end position="137"/>
    </location>
</feature>
<dbReference type="Gene3D" id="3.40.50.10740">
    <property type="entry name" value="Class I glutamine amidotransferase-like"/>
    <property type="match status" value="1"/>
</dbReference>
<dbReference type="InterPro" id="IPR029062">
    <property type="entry name" value="Class_I_gatase-like"/>
</dbReference>
<dbReference type="RefSeq" id="WP_100916198.1">
    <property type="nucleotide sequence ID" value="NZ_CP025057.1"/>
</dbReference>
<dbReference type="Pfam" id="PF02016">
    <property type="entry name" value="Peptidase_S66"/>
    <property type="match status" value="1"/>
</dbReference>
<dbReference type="EMBL" id="CP025057">
    <property type="protein sequence ID" value="AUB31208.1"/>
    <property type="molecule type" value="Genomic_DNA"/>
</dbReference>
<name>A0A2K8SDA9_9MOLU</name>
<sequence>MKPNKLKPGDKIAIVSLSSGILGEDFYSHQLEIGTKRLKQFGLEPVFMNSTLKGSKYIKEHPEQRAKDLKDAFKNSEIKAILCAIGGEDTYKTILFLLDDKDFIESVKKNPKIFIGFSDSTNNHLMFNKLGLNTFYGHSFLSDFAELDQEMLIYSKKAFEVLFSSENNIDIKSSAEWFEERKDFSIKSLNTSRLKHIEENGYDFLNDKNTIVGKLFGGCLESLYDGLTGKRYADQKDIWKKYNIFPKTESLKETIFFIETSEESASPKDFERMIMCLEKEKIFKYIKALIVGKPQDNNFYFEYKNILNKISEKYNLPIVLNMNFGHSYPRTIIPYNCLMKIDFEKDNISIIENIVN</sequence>
<evidence type="ECO:0000259" key="4">
    <source>
        <dbReference type="Pfam" id="PF17676"/>
    </source>
</evidence>
<dbReference type="Proteomes" id="UP000231823">
    <property type="component" value="Chromosome"/>
</dbReference>
<dbReference type="InterPro" id="IPR027478">
    <property type="entry name" value="LdcA_N"/>
</dbReference>
<dbReference type="OrthoDB" id="9807329at2"/>
<dbReference type="KEGG" id="sfz:SFLOR_v1c01470"/>
<proteinExistence type="inferred from homology"/>
<gene>
    <name evidence="5" type="ORF">SFLOR_v1c01470</name>
</gene>
<dbReference type="InterPro" id="IPR003507">
    <property type="entry name" value="S66_fam"/>
</dbReference>
<keyword evidence="2" id="KW-0378">Hydrolase</keyword>